<evidence type="ECO:0000313" key="1">
    <source>
        <dbReference type="EMBL" id="KAG0577454.1"/>
    </source>
</evidence>
<sequence>MGLLRWSRSRKWLSFSASSCSTGYAHGETLQQMQQYNLMRLNQIRNAFGIAFDIDGVFIRGSEIIGRGPEAVRRLYKDVEKGELLVPYVFLTNGGGTTEAARAEVLSRQLSVPVNPIQVQIKEGISCWQRRTGNSIK</sequence>
<dbReference type="SUPFAM" id="SSF56784">
    <property type="entry name" value="HAD-like"/>
    <property type="match status" value="1"/>
</dbReference>
<dbReference type="Pfam" id="PF13344">
    <property type="entry name" value="Hydrolase_6"/>
    <property type="match status" value="1"/>
</dbReference>
<name>A0A8T0I1Y2_CERPU</name>
<evidence type="ECO:0000313" key="2">
    <source>
        <dbReference type="Proteomes" id="UP000822688"/>
    </source>
</evidence>
<dbReference type="EMBL" id="CM026425">
    <property type="protein sequence ID" value="KAG0577454.1"/>
    <property type="molecule type" value="Genomic_DNA"/>
</dbReference>
<dbReference type="InterPro" id="IPR006357">
    <property type="entry name" value="HAD-SF_hydro_IIA"/>
</dbReference>
<dbReference type="Proteomes" id="UP000822688">
    <property type="component" value="Chromosome 5"/>
</dbReference>
<dbReference type="InterPro" id="IPR023214">
    <property type="entry name" value="HAD_sf"/>
</dbReference>
<dbReference type="AlphaFoldDB" id="A0A8T0I1Y2"/>
<dbReference type="Gene3D" id="3.40.50.1000">
    <property type="entry name" value="HAD superfamily/HAD-like"/>
    <property type="match status" value="1"/>
</dbReference>
<keyword evidence="2" id="KW-1185">Reference proteome</keyword>
<dbReference type="InterPro" id="IPR036412">
    <property type="entry name" value="HAD-like_sf"/>
</dbReference>
<gene>
    <name evidence="1" type="ORF">KC19_5G157300</name>
</gene>
<accession>A0A8T0I1Y2</accession>
<proteinExistence type="predicted"/>
<protein>
    <submittedName>
        <fullName evidence="1">Uncharacterized protein</fullName>
    </submittedName>
</protein>
<comment type="caution">
    <text evidence="1">The sequence shown here is derived from an EMBL/GenBank/DDBJ whole genome shotgun (WGS) entry which is preliminary data.</text>
</comment>
<organism evidence="1 2">
    <name type="scientific">Ceratodon purpureus</name>
    <name type="common">Fire moss</name>
    <name type="synonym">Dicranum purpureum</name>
    <dbReference type="NCBI Taxonomy" id="3225"/>
    <lineage>
        <taxon>Eukaryota</taxon>
        <taxon>Viridiplantae</taxon>
        <taxon>Streptophyta</taxon>
        <taxon>Embryophyta</taxon>
        <taxon>Bryophyta</taxon>
        <taxon>Bryophytina</taxon>
        <taxon>Bryopsida</taxon>
        <taxon>Dicranidae</taxon>
        <taxon>Pseudoditrichales</taxon>
        <taxon>Ditrichaceae</taxon>
        <taxon>Ceratodon</taxon>
    </lineage>
</organism>
<reference evidence="1" key="1">
    <citation type="submission" date="2020-06" db="EMBL/GenBank/DDBJ databases">
        <title>WGS assembly of Ceratodon purpureus strain R40.</title>
        <authorList>
            <person name="Carey S.B."/>
            <person name="Jenkins J."/>
            <person name="Shu S."/>
            <person name="Lovell J.T."/>
            <person name="Sreedasyam A."/>
            <person name="Maumus F."/>
            <person name="Tiley G.P."/>
            <person name="Fernandez-Pozo N."/>
            <person name="Barry K."/>
            <person name="Chen C."/>
            <person name="Wang M."/>
            <person name="Lipzen A."/>
            <person name="Daum C."/>
            <person name="Saski C.A."/>
            <person name="Payton A.C."/>
            <person name="Mcbreen J.C."/>
            <person name="Conrad R.E."/>
            <person name="Kollar L.M."/>
            <person name="Olsson S."/>
            <person name="Huttunen S."/>
            <person name="Landis J.B."/>
            <person name="Wickett N.J."/>
            <person name="Johnson M.G."/>
            <person name="Rensing S.A."/>
            <person name="Grimwood J."/>
            <person name="Schmutz J."/>
            <person name="Mcdaniel S.F."/>
        </authorList>
    </citation>
    <scope>NUCLEOTIDE SEQUENCE</scope>
    <source>
        <strain evidence="1">R40</strain>
    </source>
</reference>